<dbReference type="Pfam" id="PF00126">
    <property type="entry name" value="HTH_1"/>
    <property type="match status" value="1"/>
</dbReference>
<evidence type="ECO:0000256" key="2">
    <source>
        <dbReference type="ARBA" id="ARBA00023015"/>
    </source>
</evidence>
<dbReference type="EMBL" id="JBHSBN010000015">
    <property type="protein sequence ID" value="MFC4108364.1"/>
    <property type="molecule type" value="Genomic_DNA"/>
</dbReference>
<comment type="caution">
    <text evidence="6">The sequence shown here is derived from an EMBL/GenBank/DDBJ whole genome shotgun (WGS) entry which is preliminary data.</text>
</comment>
<dbReference type="InterPro" id="IPR000847">
    <property type="entry name" value="LysR_HTH_N"/>
</dbReference>
<dbReference type="PROSITE" id="PS50931">
    <property type="entry name" value="HTH_LYSR"/>
    <property type="match status" value="1"/>
</dbReference>
<dbReference type="Pfam" id="PF03466">
    <property type="entry name" value="LysR_substrate"/>
    <property type="match status" value="1"/>
</dbReference>
<reference evidence="7" key="1">
    <citation type="journal article" date="2019" name="Int. J. Syst. Evol. Microbiol.">
        <title>The Global Catalogue of Microorganisms (GCM) 10K type strain sequencing project: providing services to taxonomists for standard genome sequencing and annotation.</title>
        <authorList>
            <consortium name="The Broad Institute Genomics Platform"/>
            <consortium name="The Broad Institute Genome Sequencing Center for Infectious Disease"/>
            <person name="Wu L."/>
            <person name="Ma J."/>
        </authorList>
    </citation>
    <scope>NUCLEOTIDE SEQUENCE [LARGE SCALE GENOMIC DNA]</scope>
    <source>
        <strain evidence="7">2902at01</strain>
    </source>
</reference>
<dbReference type="RefSeq" id="WP_377548518.1">
    <property type="nucleotide sequence ID" value="NZ_JBHSBN010000015.1"/>
</dbReference>
<dbReference type="Gene3D" id="1.10.10.10">
    <property type="entry name" value="Winged helix-like DNA-binding domain superfamily/Winged helix DNA-binding domain"/>
    <property type="match status" value="1"/>
</dbReference>
<dbReference type="Proteomes" id="UP001595868">
    <property type="component" value="Unassembled WGS sequence"/>
</dbReference>
<dbReference type="PANTHER" id="PTHR30346:SF0">
    <property type="entry name" value="HCA OPERON TRANSCRIPTIONAL ACTIVATOR HCAR"/>
    <property type="match status" value="1"/>
</dbReference>
<sequence>MERQEIETFLTLSEELHFGRTAQRLRITPARVTQIIQKLERQIGAPLFARTSRTVRLTDLGRQLNTDLTPHHLGILAAIQRATAAGRGVRGVLRLGFLGPASADRLSALIEQFAQAYPAASARIVLEVEVGNHLQPLRNDRVDVVATHLPVREPDITVGPVILRERQMVAVPANHPLAGQDAASLEDLIGETVVTLGESAPRYWVEHFMPPHTPSGRPITYSLQVDTIQAGLALCGAGKCVALVVEQMARFYPRRDVVYLPLIDAPLGEIAMVWSTTTQKTELVHALAETAVNAGVVGPEVG</sequence>
<comment type="similarity">
    <text evidence="1">Belongs to the LysR transcriptional regulatory family.</text>
</comment>
<keyword evidence="2" id="KW-0805">Transcription regulation</keyword>
<evidence type="ECO:0000256" key="3">
    <source>
        <dbReference type="ARBA" id="ARBA00023125"/>
    </source>
</evidence>
<dbReference type="CDD" id="cd08414">
    <property type="entry name" value="PBP2_LTTR_aromatics_like"/>
    <property type="match status" value="1"/>
</dbReference>
<dbReference type="InterPro" id="IPR005119">
    <property type="entry name" value="LysR_subst-bd"/>
</dbReference>
<dbReference type="PANTHER" id="PTHR30346">
    <property type="entry name" value="TRANSCRIPTIONAL DUAL REGULATOR HCAR-RELATED"/>
    <property type="match status" value="1"/>
</dbReference>
<keyword evidence="3" id="KW-0238">DNA-binding</keyword>
<evidence type="ECO:0000259" key="5">
    <source>
        <dbReference type="PROSITE" id="PS50931"/>
    </source>
</evidence>
<proteinExistence type="inferred from homology"/>
<evidence type="ECO:0000313" key="6">
    <source>
        <dbReference type="EMBL" id="MFC4108364.1"/>
    </source>
</evidence>
<accession>A0ABV8KQG9</accession>
<evidence type="ECO:0000313" key="7">
    <source>
        <dbReference type="Proteomes" id="UP001595868"/>
    </source>
</evidence>
<dbReference type="InterPro" id="IPR036390">
    <property type="entry name" value="WH_DNA-bd_sf"/>
</dbReference>
<protein>
    <submittedName>
        <fullName evidence="6">LysR family transcriptional regulator</fullName>
    </submittedName>
</protein>
<name>A0ABV8KQG9_9ACTN</name>
<keyword evidence="7" id="KW-1185">Reference proteome</keyword>
<dbReference type="SUPFAM" id="SSF53850">
    <property type="entry name" value="Periplasmic binding protein-like II"/>
    <property type="match status" value="1"/>
</dbReference>
<evidence type="ECO:0000256" key="1">
    <source>
        <dbReference type="ARBA" id="ARBA00009437"/>
    </source>
</evidence>
<dbReference type="InterPro" id="IPR036388">
    <property type="entry name" value="WH-like_DNA-bd_sf"/>
</dbReference>
<gene>
    <name evidence="6" type="ORF">ACFOX0_20820</name>
</gene>
<dbReference type="SUPFAM" id="SSF46785">
    <property type="entry name" value="Winged helix' DNA-binding domain"/>
    <property type="match status" value="1"/>
</dbReference>
<evidence type="ECO:0000256" key="4">
    <source>
        <dbReference type="ARBA" id="ARBA00023163"/>
    </source>
</evidence>
<organism evidence="6 7">
    <name type="scientific">Micromonospora zhanjiangensis</name>
    <dbReference type="NCBI Taxonomy" id="1522057"/>
    <lineage>
        <taxon>Bacteria</taxon>
        <taxon>Bacillati</taxon>
        <taxon>Actinomycetota</taxon>
        <taxon>Actinomycetes</taxon>
        <taxon>Micromonosporales</taxon>
        <taxon>Micromonosporaceae</taxon>
        <taxon>Micromonospora</taxon>
    </lineage>
</organism>
<dbReference type="Gene3D" id="3.40.190.10">
    <property type="entry name" value="Periplasmic binding protein-like II"/>
    <property type="match status" value="2"/>
</dbReference>
<keyword evidence="4" id="KW-0804">Transcription</keyword>
<feature type="domain" description="HTH lysR-type" evidence="5">
    <location>
        <begin position="1"/>
        <end position="58"/>
    </location>
</feature>